<dbReference type="InterPro" id="IPR036873">
    <property type="entry name" value="Rhodanese-like_dom_sf"/>
</dbReference>
<dbReference type="KEGG" id="fpp:FPB0191_01456"/>
<dbReference type="RefSeq" id="WP_039104987.1">
    <property type="nucleotide sequence ID" value="NZ_CAMKYH010000083.1"/>
</dbReference>
<dbReference type="AlphaFoldDB" id="A0A0A7S1D7"/>
<dbReference type="EMBL" id="CP009056">
    <property type="protein sequence ID" value="AJA45273.1"/>
    <property type="molecule type" value="Genomic_DNA"/>
</dbReference>
<evidence type="ECO:0000313" key="1">
    <source>
        <dbReference type="EMBL" id="AJA45273.1"/>
    </source>
</evidence>
<protein>
    <recommendedName>
        <fullName evidence="3">Rhodanese domain-containing protein</fullName>
    </recommendedName>
</protein>
<evidence type="ECO:0000313" key="2">
    <source>
        <dbReference type="Proteomes" id="UP000030901"/>
    </source>
</evidence>
<dbReference type="Gene3D" id="3.40.250.10">
    <property type="entry name" value="Rhodanese-like domain"/>
    <property type="match status" value="1"/>
</dbReference>
<dbReference type="STRING" id="1267021.FPB0191_01456"/>
<evidence type="ECO:0008006" key="3">
    <source>
        <dbReference type="Google" id="ProtNLM"/>
    </source>
</evidence>
<organism evidence="1 2">
    <name type="scientific">Frischella perrara</name>
    <dbReference type="NCBI Taxonomy" id="1267021"/>
    <lineage>
        <taxon>Bacteria</taxon>
        <taxon>Pseudomonadati</taxon>
        <taxon>Pseudomonadota</taxon>
        <taxon>Gammaproteobacteria</taxon>
        <taxon>Orbales</taxon>
        <taxon>Orbaceae</taxon>
        <taxon>Frischella</taxon>
    </lineage>
</organism>
<proteinExistence type="predicted"/>
<accession>A0A0A7S1D7</accession>
<dbReference type="Proteomes" id="UP000030901">
    <property type="component" value="Chromosome"/>
</dbReference>
<sequence>MLNYYFNFLCNLLLCFILLFISYHVYASEINKCQLDNQNYQNVITHWPTNNHKELLNSNFWLSIEEVNNLSNDIVWIDVRSSVSKSENQLGMLTIRLNQLQKKDFLFNKTVVLVGSGFDQHLINRTINSLKTQGNFNNVYALSGGIRTWNKFKQYHLDEQNVITSEELVQGGKTINWQLITIGLFPSDINKLPEKPVQNFNLSQDSYSEITFFLEHNDGYPAEFINYVFITPNDNVTELLKKQLKLPSSINAVWLQGGLSAYQEYVAHQTNLINNTGKSLSSPCRITL</sequence>
<dbReference type="HOGENOM" id="CLU_965608_0_0_6"/>
<reference evidence="1 2" key="1">
    <citation type="journal article" date="2014" name="Appl. Environ. Microbiol.">
        <title>Gut symbionts from distinct hosts exhibit genotoxic activity via divergent colibactin biosynthetic pathways.</title>
        <authorList>
            <person name="Engel P."/>
            <person name="Vizcaino M.I."/>
            <person name="Crawford J.M."/>
        </authorList>
    </citation>
    <scope>NUCLEOTIDE SEQUENCE [LARGE SCALE GENOMIC DNA]</scope>
    <source>
        <strain evidence="1 2">PEB0191</strain>
    </source>
</reference>
<gene>
    <name evidence="1" type="ORF">FPB0191_01456</name>
</gene>
<keyword evidence="2" id="KW-1185">Reference proteome</keyword>
<name>A0A0A7S1D7_FRIPE</name>